<sequence length="275" mass="30244">MMRVGWWLLPLVLVGACRKSSTDESSAAAEPSLKFRDRPARDGSADVDPVERVRLSYEEALVLEDSAEQQRVFAEVAWDAIELDPELAQEAFSRLETGSEASKRLIGHFVMRLADEDPAAAVEWARGLEDPAERSEGLGRAAVVISNQDPQLAGELVVNEMEPGRSRDRSAVQVVQRWSQSNPEAALSWAESLDSRPARQAGMSEAVWRWMGRDEAAVVSWLGAVEDGQARAEAVLAVAHALGRMPDEEGKRIIGLLDGELRERVEARVAHGLER</sequence>
<evidence type="ECO:0000256" key="1">
    <source>
        <dbReference type="SAM" id="MobiDB-lite"/>
    </source>
</evidence>
<evidence type="ECO:0000313" key="2">
    <source>
        <dbReference type="EMBL" id="MBK1828330.1"/>
    </source>
</evidence>
<name>A0A934RHB5_9BACT</name>
<gene>
    <name evidence="2" type="ORF">JIN81_14950</name>
</gene>
<comment type="caution">
    <text evidence="2">The sequence shown here is derived from an EMBL/GenBank/DDBJ whole genome shotgun (WGS) entry which is preliminary data.</text>
</comment>
<dbReference type="EMBL" id="JAENII010000012">
    <property type="protein sequence ID" value="MBK1828330.1"/>
    <property type="molecule type" value="Genomic_DNA"/>
</dbReference>
<dbReference type="Proteomes" id="UP000658278">
    <property type="component" value="Unassembled WGS sequence"/>
</dbReference>
<organism evidence="2 3">
    <name type="scientific">Haloferula rosea</name>
    <dbReference type="NCBI Taxonomy" id="490093"/>
    <lineage>
        <taxon>Bacteria</taxon>
        <taxon>Pseudomonadati</taxon>
        <taxon>Verrucomicrobiota</taxon>
        <taxon>Verrucomicrobiia</taxon>
        <taxon>Verrucomicrobiales</taxon>
        <taxon>Verrucomicrobiaceae</taxon>
        <taxon>Haloferula</taxon>
    </lineage>
</organism>
<dbReference type="RefSeq" id="WP_200281546.1">
    <property type="nucleotide sequence ID" value="NZ_JAENII010000012.1"/>
</dbReference>
<dbReference type="PROSITE" id="PS51257">
    <property type="entry name" value="PROKAR_LIPOPROTEIN"/>
    <property type="match status" value="1"/>
</dbReference>
<evidence type="ECO:0000313" key="3">
    <source>
        <dbReference type="Proteomes" id="UP000658278"/>
    </source>
</evidence>
<feature type="region of interest" description="Disordered" evidence="1">
    <location>
        <begin position="25"/>
        <end position="45"/>
    </location>
</feature>
<dbReference type="AlphaFoldDB" id="A0A934RHB5"/>
<protein>
    <submittedName>
        <fullName evidence="2">Uncharacterized protein</fullName>
    </submittedName>
</protein>
<proteinExistence type="predicted"/>
<accession>A0A934RHB5</accession>
<feature type="compositionally biased region" description="Basic and acidic residues" evidence="1">
    <location>
        <begin position="33"/>
        <end position="45"/>
    </location>
</feature>
<reference evidence="2" key="1">
    <citation type="submission" date="2021-01" db="EMBL/GenBank/DDBJ databases">
        <title>Modified the classification status of verrucomicrobia.</title>
        <authorList>
            <person name="Feng X."/>
        </authorList>
    </citation>
    <scope>NUCLEOTIDE SEQUENCE</scope>
    <source>
        <strain evidence="2">KCTC 22201</strain>
    </source>
</reference>
<keyword evidence="3" id="KW-1185">Reference proteome</keyword>